<sequence length="61" mass="7015">MYGDQDDIDYHSKRAISELDKGLICQSMEAARAHLRLSSLHFERVRELSGKHCTNRPPLSM</sequence>
<keyword evidence="2" id="KW-1185">Reference proteome</keyword>
<dbReference type="OrthoDB" id="7597108at2"/>
<proteinExistence type="predicted"/>
<gene>
    <name evidence="1" type="ORF">SAMN06295910_0142</name>
</gene>
<organism evidence="1 2">
    <name type="scientific">Allosphingosinicella indica</name>
    <dbReference type="NCBI Taxonomy" id="941907"/>
    <lineage>
        <taxon>Bacteria</taxon>
        <taxon>Pseudomonadati</taxon>
        <taxon>Pseudomonadota</taxon>
        <taxon>Alphaproteobacteria</taxon>
        <taxon>Sphingomonadales</taxon>
        <taxon>Sphingomonadaceae</taxon>
        <taxon>Allosphingosinicella</taxon>
    </lineage>
</organism>
<evidence type="ECO:0000313" key="1">
    <source>
        <dbReference type="EMBL" id="SMF61142.1"/>
    </source>
</evidence>
<accession>A0A1X7FYE9</accession>
<evidence type="ECO:0000313" key="2">
    <source>
        <dbReference type="Proteomes" id="UP000192934"/>
    </source>
</evidence>
<dbReference type="Proteomes" id="UP000192934">
    <property type="component" value="Chromosome I"/>
</dbReference>
<dbReference type="AlphaFoldDB" id="A0A1X7FYE9"/>
<reference evidence="2" key="1">
    <citation type="submission" date="2017-04" db="EMBL/GenBank/DDBJ databases">
        <authorList>
            <person name="Varghese N."/>
            <person name="Submissions S."/>
        </authorList>
    </citation>
    <scope>NUCLEOTIDE SEQUENCE [LARGE SCALE GENOMIC DNA]</scope>
    <source>
        <strain evidence="2">Dd16</strain>
    </source>
</reference>
<dbReference type="EMBL" id="LT840185">
    <property type="protein sequence ID" value="SMF61142.1"/>
    <property type="molecule type" value="Genomic_DNA"/>
</dbReference>
<protein>
    <submittedName>
        <fullName evidence="1">Uncharacterized protein</fullName>
    </submittedName>
</protein>
<name>A0A1X7FYE9_9SPHN</name>
<dbReference type="RefSeq" id="WP_085217062.1">
    <property type="nucleotide sequence ID" value="NZ_LT840185.1"/>
</dbReference>